<dbReference type="EMBL" id="JABBWK010000140">
    <property type="protein sequence ID" value="KAG1890571.1"/>
    <property type="molecule type" value="Genomic_DNA"/>
</dbReference>
<dbReference type="Proteomes" id="UP001195769">
    <property type="component" value="Unassembled WGS sequence"/>
</dbReference>
<feature type="compositionally biased region" description="Acidic residues" evidence="2">
    <location>
        <begin position="2656"/>
        <end position="2670"/>
    </location>
</feature>
<dbReference type="InterPro" id="IPR017441">
    <property type="entry name" value="Protein_kinase_ATP_BS"/>
</dbReference>
<evidence type="ECO:0000256" key="1">
    <source>
        <dbReference type="PROSITE-ProRule" id="PRU10141"/>
    </source>
</evidence>
<protein>
    <recommendedName>
        <fullName evidence="3">Protein kinase domain-containing protein</fullName>
    </recommendedName>
</protein>
<feature type="binding site" evidence="1">
    <location>
        <position position="648"/>
    </location>
    <ligand>
        <name>ATP</name>
        <dbReference type="ChEBI" id="CHEBI:30616"/>
    </ligand>
</feature>
<evidence type="ECO:0000259" key="3">
    <source>
        <dbReference type="PROSITE" id="PS50011"/>
    </source>
</evidence>
<dbReference type="PANTHER" id="PTHR15678">
    <property type="entry name" value="ANTIGEN MLAA-22-RELATED"/>
    <property type="match status" value="1"/>
</dbReference>
<dbReference type="InterPro" id="IPR045167">
    <property type="entry name" value="Hobbit"/>
</dbReference>
<organism evidence="4 5">
    <name type="scientific">Suillus fuscotomentosus</name>
    <dbReference type="NCBI Taxonomy" id="1912939"/>
    <lineage>
        <taxon>Eukaryota</taxon>
        <taxon>Fungi</taxon>
        <taxon>Dikarya</taxon>
        <taxon>Basidiomycota</taxon>
        <taxon>Agaricomycotina</taxon>
        <taxon>Agaricomycetes</taxon>
        <taxon>Agaricomycetidae</taxon>
        <taxon>Boletales</taxon>
        <taxon>Suillineae</taxon>
        <taxon>Suillaceae</taxon>
        <taxon>Suillus</taxon>
    </lineage>
</organism>
<dbReference type="SMART" id="SM00220">
    <property type="entry name" value="S_TKc"/>
    <property type="match status" value="1"/>
</dbReference>
<dbReference type="Gene3D" id="1.10.510.10">
    <property type="entry name" value="Transferase(Phosphotransferase) domain 1"/>
    <property type="match status" value="2"/>
</dbReference>
<proteinExistence type="predicted"/>
<dbReference type="InterPro" id="IPR019415">
    <property type="entry name" value="FMP27_SW_RBG"/>
</dbReference>
<dbReference type="InterPro" id="IPR011009">
    <property type="entry name" value="Kinase-like_dom_sf"/>
</dbReference>
<evidence type="ECO:0000313" key="5">
    <source>
        <dbReference type="Proteomes" id="UP001195769"/>
    </source>
</evidence>
<keyword evidence="1" id="KW-0547">Nucleotide-binding</keyword>
<dbReference type="InterPro" id="IPR041078">
    <property type="entry name" value="Plavaka"/>
</dbReference>
<keyword evidence="5" id="KW-1185">Reference proteome</keyword>
<feature type="region of interest" description="Disordered" evidence="2">
    <location>
        <begin position="2606"/>
        <end position="2670"/>
    </location>
</feature>
<dbReference type="Pfam" id="PF00069">
    <property type="entry name" value="Pkinase"/>
    <property type="match status" value="1"/>
</dbReference>
<dbReference type="Gene3D" id="3.30.200.20">
    <property type="entry name" value="Phosphorylase Kinase, domain 1"/>
    <property type="match status" value="1"/>
</dbReference>
<dbReference type="GO" id="GO:0005524">
    <property type="term" value="F:ATP binding"/>
    <property type="evidence" value="ECO:0007669"/>
    <property type="project" value="UniProtKB-UniRule"/>
</dbReference>
<dbReference type="SUPFAM" id="SSF56112">
    <property type="entry name" value="Protein kinase-like (PK-like)"/>
    <property type="match status" value="2"/>
</dbReference>
<sequence length="2670" mass="301077">MFTPIEFDPDDHSSLRQRGIPAQLGSSRFNPYARSTPSSRPSTSLASASVIDDADSARCITDLPEAPQPKCSRKDYSKTQQRAIEWAKLRLVMDGATTGWIRNSTRDEKAKMEVRVREIIFHASVKFGCELIANNYLINTVVQALTQDRRRLAKIGEEFANLHKLEPPSKRSEEERQIFMNNRRAVIYDANQPFEYYLHGIEETETSTNVLVFSDQAVENTHIRHWYQSKKSPLCDEEMRSSIDTTPLDMYAESAAGMRCAIDRYVEDRLTESINDTLHFATDVYANEQQLIKDAMVFALQQNIHRESFQKRLLYLHHRGLQKLYEMLGLPAPQPPIHVPLTAQELSKPHPVPSHNTATALPGPSALLPFGQIGGQAPLMTSGPQTSFVQISSDVGSCPATSIAILNDKQIVRQPMLLLPQALYAIPDASSTIQRFAHASRAELIPEDALVVDTDQEPALQELLEKFATFPGTWRYNCSQSSHQPRCHCAFDGPSPTPADPTMNEFGVLEKGDAQVAKASGETTTTRRLSVRASPSINSRVPRQVSGPPSADGIPRKSNRDSVSFSTLHKASTGSVASTTSVLSAKQHTRIDFLLCLRQKDDEHGDYQVVNGDHLALRYGIMDILGKGLFGQVLSCRDHQTGESVAIKIIRNKKRFHHQALMEIKILDNLRKWDHKEKHHVIKMTELFYFRNHLCNAMELLSIDFVPNLVNVTGSHHTPPLFRAVIYGFQLQLSQPSFPTEQLPDFLYVQGQGVPKDTFYTLLIPMHLDVSLRSLQVTLRDYPLPLLHIPFHSEGKDLPVLRFISDLVIAEDMGPSQSVEWISCTIGGAQGGFVPSSPLIIEIPKTIMPVKTYANPTVKVMTDGVTIFGWGASYSATTQDLVRILESLTSETRDPSPSIGFWDKARPIFLRLIFHWTIEVSFVNEVRLYMKGTRDPYTLHDEGAGFGLCWKGNPQLLIGFSNDVDEPIQVSSDTMSIIIPKFHCEWDVTQNKLDASEAHSAAPGCLKTCAKLGSGVRFGVGVILERSCSTEDCTSCCLGSSFDRHCRFFTFRPHHEVQLTTTKTDKHSQTLHDSYKGFRSDFIHLSVSLTSSLHSHTSADRSSPSSFHLTPHAFAHFWSWWALFDGNLSLPVRQGSYYPSKTVSPKFARHLATVKYRIVVPRLFISHVYIDDTRDSWISGITSFVGTKANVGHFQADMHQRDQESIAPGDGQDSIKVVRHKPFYAAEVVMKDMDLRAMPATFSEPLKQAIPLSFEGDRDTNNSRLKLSSQTAATVLKRILSRDRNDVLWHHRIVHCDLKPENVLLRHPAKSAIKVVDFGSSCLEHEKIWVLAELYTGFPIFPGETEQEQLSCIMEVLGPPDKDFTNRSSRKRLFFDNNGAPRSVVNCKSRRRRPGTKTLAQVLRCQDDDFVDFIAWCLVWDLETSKQDHYPFAMSYFSPSSSITKGVTDMDFTSRFCLPATPLAGCSWERAKDARGLSRHRASCHLYKRYSVLATQKRWERAKEASHHDARIGRVRQTAPFRSPAGSGISTLDSSGLDDLGLSLDLENDVDVEMGANCEDKVDESDDFEQPTRRIRRIPRPFHAIEPIEDDLNYSDIGQSSLSLSLPVVPARSRIQRVILTLRDTLQTTVNSFGLSRLYPRRPSFEPDRFIPSELLARTCPAAAQGTHSPPKVFAPPYLFSNMTVYRLMSWMNSGTSRVSETKVAALVKDVILAEDFDSKDLQGFSVRRSLRELDQDEGGKGITFPDDWIETTVTIDIPTKSKEDSPRLFSIPGFHFRPLVEVVRAAFADAQAGAFHLMPFKRLWNDPLDGHQERIYDELYTSDAWLGAQDDLHKLPKEPGCSLERVIAGLMFFSDATHLANFGTAKAWPLYAYFGNLTKILTFGYPPQLPDSIKDVLSSLPRISKTGIASLLTYCRRQLFQACWEILMDEEFLYAYRHGIVLKCADGVMRRVYLRIFTYSADYPEKALIATIKDMGSCPCPRCLIPKSLFNCLGLAKDMKNRATNFRVYTTAKIVKARDFIYRWGTTVDSGKVEDTLGEGSWVPILNQFAVKLGALGLDPFRMLVVDLMHECELGTWKALFTHLIRLLYVLPGGTQVVAALDERFRQLPTFGNGVIRRFANNTSEMKKLAARDFEDILQCAMPVFEGLFPPEHDAAVQSLLYRFAQWHALAKLRIHSDSTLAFLDETFKTLSRMLRKFRTHTCAAFNAVELPKEKAARQRRLTQRFEAHTNVAPESTGARAKMFNLNTYKFHAMGDYVKTIRLFGTTDSFTTQIGELAHRALKAFYPLTSKLDTPAQLAKHERRRRALRRIAEAGGTTPCLSQSLVDIPSSGKHYRITTGQNHSISLFAFIREHDGDPALKKFIPKLKDHVLYRLRKLDVSYCDHTFTDEERNLVIIPNNTIHSVQTMQVHYTTYDMRHDYDTINPRTHADVMVVSGETTPNHPYWYARVLGIYHIEMWLNDGAQPVKQHLEILWVRWLAPLQNHKSGTRYARLPKVAFVEESDTDAFGFLDPGQVIRGVHLIPAFASGRGVSSLCHGKSLARQEGELDDWEAHYIGIFADRDMFMRYGHLGVGHPVTMRRMTRDCLSPGSAGDMNVVDDTDEVDVSHAENDDSEDCDGCGEDDNEDDGTSDEEFSDDDLEHEDEGVEKDHGWEGDEDQDDLEDDDLSF</sequence>
<accession>A0AAD4DR67</accession>
<dbReference type="PANTHER" id="PTHR15678:SF6">
    <property type="entry name" value="BRIDGE-LIKE LIPID TRANSFER PROTEIN FAMILY MEMBER 2"/>
    <property type="match status" value="1"/>
</dbReference>
<dbReference type="RefSeq" id="XP_041217837.1">
    <property type="nucleotide sequence ID" value="XM_041369251.1"/>
</dbReference>
<dbReference type="InterPro" id="IPR000719">
    <property type="entry name" value="Prot_kinase_dom"/>
</dbReference>
<dbReference type="SMART" id="SM01215">
    <property type="entry name" value="Fmp27_SW"/>
    <property type="match status" value="1"/>
</dbReference>
<keyword evidence="1" id="KW-0067">ATP-binding</keyword>
<reference evidence="4" key="1">
    <citation type="journal article" date="2020" name="New Phytol.">
        <title>Comparative genomics reveals dynamic genome evolution in host specialist ectomycorrhizal fungi.</title>
        <authorList>
            <person name="Lofgren L.A."/>
            <person name="Nguyen N.H."/>
            <person name="Vilgalys R."/>
            <person name="Ruytinx J."/>
            <person name="Liao H.L."/>
            <person name="Branco S."/>
            <person name="Kuo A."/>
            <person name="LaButti K."/>
            <person name="Lipzen A."/>
            <person name="Andreopoulos W."/>
            <person name="Pangilinan J."/>
            <person name="Riley R."/>
            <person name="Hundley H."/>
            <person name="Na H."/>
            <person name="Barry K."/>
            <person name="Grigoriev I.V."/>
            <person name="Stajich J.E."/>
            <person name="Kennedy P.G."/>
        </authorList>
    </citation>
    <scope>NUCLEOTIDE SEQUENCE</scope>
    <source>
        <strain evidence="4">FC203</strain>
    </source>
</reference>
<feature type="compositionally biased region" description="Low complexity" evidence="2">
    <location>
        <begin position="34"/>
        <end position="47"/>
    </location>
</feature>
<dbReference type="GO" id="GO:0004672">
    <property type="term" value="F:protein kinase activity"/>
    <property type="evidence" value="ECO:0007669"/>
    <property type="project" value="InterPro"/>
</dbReference>
<feature type="compositionally biased region" description="Polar residues" evidence="2">
    <location>
        <begin position="521"/>
        <end position="541"/>
    </location>
</feature>
<evidence type="ECO:0000256" key="2">
    <source>
        <dbReference type="SAM" id="MobiDB-lite"/>
    </source>
</evidence>
<comment type="caution">
    <text evidence="4">The sequence shown here is derived from an EMBL/GenBank/DDBJ whole genome shotgun (WGS) entry which is preliminary data.</text>
</comment>
<feature type="region of interest" description="Disordered" evidence="2">
    <location>
        <begin position="1"/>
        <end position="47"/>
    </location>
</feature>
<evidence type="ECO:0000313" key="4">
    <source>
        <dbReference type="EMBL" id="KAG1890571.1"/>
    </source>
</evidence>
<dbReference type="PROSITE" id="PS50011">
    <property type="entry name" value="PROTEIN_KINASE_DOM"/>
    <property type="match status" value="1"/>
</dbReference>
<dbReference type="PROSITE" id="PS00107">
    <property type="entry name" value="PROTEIN_KINASE_ATP"/>
    <property type="match status" value="1"/>
</dbReference>
<dbReference type="SMART" id="SM01214">
    <property type="entry name" value="Fmp27_GFWDK"/>
    <property type="match status" value="1"/>
</dbReference>
<dbReference type="Pfam" id="PF18759">
    <property type="entry name" value="Plavaka"/>
    <property type="match status" value="1"/>
</dbReference>
<feature type="region of interest" description="Disordered" evidence="2">
    <location>
        <begin position="517"/>
        <end position="566"/>
    </location>
</feature>
<dbReference type="Pfam" id="PF10344">
    <property type="entry name" value="Hobbit"/>
    <property type="match status" value="1"/>
</dbReference>
<feature type="compositionally biased region" description="Acidic residues" evidence="2">
    <location>
        <begin position="2613"/>
        <end position="2648"/>
    </location>
</feature>
<gene>
    <name evidence="4" type="ORF">F5891DRAFT_1213517</name>
</gene>
<dbReference type="GeneID" id="64663549"/>
<dbReference type="InterPro" id="IPR019441">
    <property type="entry name" value="FMP27/BLTP2/Hobbit_GFWDK_RBG"/>
</dbReference>
<name>A0AAD4DR67_9AGAM</name>
<feature type="domain" description="Protein kinase" evidence="3">
    <location>
        <begin position="619"/>
        <end position="938"/>
    </location>
</feature>